<dbReference type="PROSITE" id="PS50293">
    <property type="entry name" value="TPR_REGION"/>
    <property type="match status" value="1"/>
</dbReference>
<evidence type="ECO:0000256" key="1">
    <source>
        <dbReference type="ARBA" id="ARBA00022737"/>
    </source>
</evidence>
<dbReference type="Pfam" id="PF07719">
    <property type="entry name" value="TPR_2"/>
    <property type="match status" value="1"/>
</dbReference>
<dbReference type="SUPFAM" id="SSF48452">
    <property type="entry name" value="TPR-like"/>
    <property type="match status" value="1"/>
</dbReference>
<dbReference type="EMBL" id="CP104013">
    <property type="protein sequence ID" value="UYP47465.1"/>
    <property type="molecule type" value="Genomic_DNA"/>
</dbReference>
<keyword evidence="4" id="KW-0645">Protease</keyword>
<keyword evidence="4" id="KW-0378">Hydrolase</keyword>
<keyword evidence="5" id="KW-1185">Reference proteome</keyword>
<dbReference type="SMART" id="SM00028">
    <property type="entry name" value="TPR"/>
    <property type="match status" value="5"/>
</dbReference>
<keyword evidence="2 3" id="KW-0802">TPR repeat</keyword>
<evidence type="ECO:0000256" key="3">
    <source>
        <dbReference type="PROSITE-ProRule" id="PRU00339"/>
    </source>
</evidence>
<evidence type="ECO:0000313" key="5">
    <source>
        <dbReference type="Proteomes" id="UP001208689"/>
    </source>
</evidence>
<gene>
    <name evidence="4" type="ORF">NEF87_003750</name>
</gene>
<dbReference type="Proteomes" id="UP001208689">
    <property type="component" value="Chromosome"/>
</dbReference>
<dbReference type="Pfam" id="PF14559">
    <property type="entry name" value="TPR_19"/>
    <property type="match status" value="1"/>
</dbReference>
<dbReference type="InterPro" id="IPR013105">
    <property type="entry name" value="TPR_2"/>
</dbReference>
<protein>
    <submittedName>
        <fullName evidence="4">Beta-barrel assembly-enhancing protease</fullName>
        <ecNumber evidence="4">3.4.-.-</ecNumber>
    </submittedName>
</protein>
<dbReference type="GO" id="GO:0006508">
    <property type="term" value="P:proteolysis"/>
    <property type="evidence" value="ECO:0007669"/>
    <property type="project" value="UniProtKB-KW"/>
</dbReference>
<feature type="repeat" description="TPR" evidence="3">
    <location>
        <begin position="144"/>
        <end position="177"/>
    </location>
</feature>
<dbReference type="InterPro" id="IPR019734">
    <property type="entry name" value="TPR_rpt"/>
</dbReference>
<reference evidence="4" key="1">
    <citation type="submission" date="2022-09" db="EMBL/GenBank/DDBJ databases">
        <title>Actin cytoskeleton and complex cell architecture in an #Asgard archaeon.</title>
        <authorList>
            <person name="Ponce Toledo R.I."/>
            <person name="Schleper C."/>
            <person name="Rodrigues Oliveira T."/>
            <person name="Wollweber F."/>
            <person name="Xu J."/>
            <person name="Rittmann S."/>
            <person name="Klingl A."/>
            <person name="Pilhofer M."/>
        </authorList>
    </citation>
    <scope>NUCLEOTIDE SEQUENCE</scope>
    <source>
        <strain evidence="4">B-35</strain>
    </source>
</reference>
<sequence>MFRKQKKAISLKKTANYLYSMGDFGEAKIKYKKALEKEPNDTDLMIQLASIYFAEEQWFPCESLLVKADEIRPNDDVTLQNLGALYIQLQKWEKANRYLQQAIVLNPKNAHAWNNLGLIQKEIKELEEAERSFTKAIETDPNDFEYVFNLGELFEAQHNYEEAKDLFGKLLEQDTENQELLGQKLRTLTEIIQKERIDRLKKTLQVSTKLRLDRLQEGLNMSGLEFNRKIVDWAFEFGFTIEGEYLLVNKSTVSDFLVTLDENFNEWTENSKKKAGKL</sequence>
<dbReference type="PROSITE" id="PS51147">
    <property type="entry name" value="PFTA"/>
    <property type="match status" value="1"/>
</dbReference>
<name>A0ABY6HVM8_9ARCH</name>
<dbReference type="InterPro" id="IPR002088">
    <property type="entry name" value="Prenyl_trans_a"/>
</dbReference>
<dbReference type="EC" id="3.4.-.-" evidence="4"/>
<evidence type="ECO:0000313" key="4">
    <source>
        <dbReference type="EMBL" id="UYP47465.1"/>
    </source>
</evidence>
<feature type="repeat" description="TPR" evidence="3">
    <location>
        <begin position="110"/>
        <end position="143"/>
    </location>
</feature>
<dbReference type="PANTHER" id="PTHR12558:SF13">
    <property type="entry name" value="CELL DIVISION CYCLE PROTEIN 27 HOMOLOG"/>
    <property type="match status" value="1"/>
</dbReference>
<organism evidence="4 5">
    <name type="scientific">Candidatus Lokiarchaeum ossiferum</name>
    <dbReference type="NCBI Taxonomy" id="2951803"/>
    <lineage>
        <taxon>Archaea</taxon>
        <taxon>Promethearchaeati</taxon>
        <taxon>Promethearchaeota</taxon>
        <taxon>Promethearchaeia</taxon>
        <taxon>Promethearchaeales</taxon>
        <taxon>Promethearchaeaceae</taxon>
        <taxon>Candidatus Lokiarchaeum</taxon>
    </lineage>
</organism>
<feature type="repeat" description="TPR" evidence="3">
    <location>
        <begin position="76"/>
        <end position="109"/>
    </location>
</feature>
<proteinExistence type="predicted"/>
<dbReference type="Pfam" id="PF00515">
    <property type="entry name" value="TPR_1"/>
    <property type="match status" value="1"/>
</dbReference>
<dbReference type="PANTHER" id="PTHR12558">
    <property type="entry name" value="CELL DIVISION CYCLE 16,23,27"/>
    <property type="match status" value="1"/>
</dbReference>
<evidence type="ECO:0000256" key="2">
    <source>
        <dbReference type="ARBA" id="ARBA00022803"/>
    </source>
</evidence>
<feature type="repeat" description="TPR" evidence="3">
    <location>
        <begin position="8"/>
        <end position="41"/>
    </location>
</feature>
<dbReference type="Pfam" id="PF13174">
    <property type="entry name" value="TPR_6"/>
    <property type="match status" value="1"/>
</dbReference>
<keyword evidence="1" id="KW-0677">Repeat</keyword>
<accession>A0ABY6HVM8</accession>
<dbReference type="PROSITE" id="PS50005">
    <property type="entry name" value="TPR"/>
    <property type="match status" value="4"/>
</dbReference>
<dbReference type="InterPro" id="IPR011990">
    <property type="entry name" value="TPR-like_helical_dom_sf"/>
</dbReference>
<dbReference type="Gene3D" id="1.25.40.10">
    <property type="entry name" value="Tetratricopeptide repeat domain"/>
    <property type="match status" value="1"/>
</dbReference>
<dbReference type="GO" id="GO:0008233">
    <property type="term" value="F:peptidase activity"/>
    <property type="evidence" value="ECO:0007669"/>
    <property type="project" value="UniProtKB-KW"/>
</dbReference>